<dbReference type="InterPro" id="IPR032698">
    <property type="entry name" value="SirB1_N"/>
</dbReference>
<dbReference type="RefSeq" id="WP_126841538.1">
    <property type="nucleotide sequence ID" value="NZ_PIQH01000004.1"/>
</dbReference>
<dbReference type="Pfam" id="PF13371">
    <property type="entry name" value="TPR_9"/>
    <property type="match status" value="1"/>
</dbReference>
<dbReference type="AlphaFoldDB" id="A0A432ZRL9"/>
<evidence type="ECO:0000313" key="4">
    <source>
        <dbReference type="Proteomes" id="UP000287996"/>
    </source>
</evidence>
<dbReference type="EMBL" id="PIQH01000004">
    <property type="protein sequence ID" value="RUO80481.1"/>
    <property type="molecule type" value="Genomic_DNA"/>
</dbReference>
<comment type="caution">
    <text evidence="3">The sequence shown here is derived from an EMBL/GenBank/DDBJ whole genome shotgun (WGS) entry which is preliminary data.</text>
</comment>
<dbReference type="Proteomes" id="UP000287996">
    <property type="component" value="Unassembled WGS sequence"/>
</dbReference>
<dbReference type="Pfam" id="PF13369">
    <property type="entry name" value="Transglut_core2"/>
    <property type="match status" value="1"/>
</dbReference>
<dbReference type="OrthoDB" id="232498at2"/>
<gene>
    <name evidence="3" type="ORF">CWI84_05340</name>
</gene>
<evidence type="ECO:0000313" key="3">
    <source>
        <dbReference type="EMBL" id="RUO80481.1"/>
    </source>
</evidence>
<accession>A0A432ZRL9</accession>
<organism evidence="3 4">
    <name type="scientific">Idiomarina tyrosinivorans</name>
    <dbReference type="NCBI Taxonomy" id="1445662"/>
    <lineage>
        <taxon>Bacteria</taxon>
        <taxon>Pseudomonadati</taxon>
        <taxon>Pseudomonadota</taxon>
        <taxon>Gammaproteobacteria</taxon>
        <taxon>Alteromonadales</taxon>
        <taxon>Idiomarinaceae</taxon>
        <taxon>Idiomarina</taxon>
    </lineage>
</organism>
<keyword evidence="4" id="KW-1185">Reference proteome</keyword>
<evidence type="ECO:0000259" key="2">
    <source>
        <dbReference type="Pfam" id="PF13369"/>
    </source>
</evidence>
<name>A0A432ZRL9_9GAMM</name>
<feature type="domain" description="Protein SirB1 N-terminal" evidence="2">
    <location>
        <begin position="52"/>
        <end position="183"/>
    </location>
</feature>
<comment type="similarity">
    <text evidence="1">Belongs to the UPF0162 family.</text>
</comment>
<protein>
    <recommendedName>
        <fullName evidence="2">Protein SirB1 N-terminal domain-containing protein</fullName>
    </recommendedName>
</protein>
<sequence length="271" mass="30798">MSTTSRFAFLELTENSVLSTIEVVWEIGRIFAPNSATAISEFNDAIEPLSALRDDALSEAKLKRLCDEFFIQLGFSEPPESLITSRRVFAHQVAGLRTGLPITLALLFQAAAERAGVTVDIIDFPGYPLMRCDIHQQSIFIDPRSGHWLNAEQLKQRFDDALEGDSEFTWEWLEMSSQATIVQAYLTEVKHSLMMEAKFEQALTAISMLLTLSPNDPYEIRDRGYLYEELDCQHVAVDDYQYFVEQCPEDPSAEMLKLQLESYPGPQQVFH</sequence>
<reference evidence="3 4" key="1">
    <citation type="journal article" date="2011" name="Front. Microbiol.">
        <title>Genomic signatures of strain selection and enhancement in Bacillus atrophaeus var. globigii, a historical biowarfare simulant.</title>
        <authorList>
            <person name="Gibbons H.S."/>
            <person name="Broomall S.M."/>
            <person name="McNew L.A."/>
            <person name="Daligault H."/>
            <person name="Chapman C."/>
            <person name="Bruce D."/>
            <person name="Karavis M."/>
            <person name="Krepps M."/>
            <person name="McGregor P.A."/>
            <person name="Hong C."/>
            <person name="Park K.H."/>
            <person name="Akmal A."/>
            <person name="Feldman A."/>
            <person name="Lin J.S."/>
            <person name="Chang W.E."/>
            <person name="Higgs B.W."/>
            <person name="Demirev P."/>
            <person name="Lindquist J."/>
            <person name="Liem A."/>
            <person name="Fochler E."/>
            <person name="Read T.D."/>
            <person name="Tapia R."/>
            <person name="Johnson S."/>
            <person name="Bishop-Lilly K.A."/>
            <person name="Detter C."/>
            <person name="Han C."/>
            <person name="Sozhamannan S."/>
            <person name="Rosenzweig C.N."/>
            <person name="Skowronski E.W."/>
        </authorList>
    </citation>
    <scope>NUCLEOTIDE SEQUENCE [LARGE SCALE GENOMIC DNA]</scope>
    <source>
        <strain evidence="3 4">CC-PW-9</strain>
    </source>
</reference>
<proteinExistence type="inferred from homology"/>
<dbReference type="InterPro" id="IPR011990">
    <property type="entry name" value="TPR-like_helical_dom_sf"/>
</dbReference>
<evidence type="ECO:0000256" key="1">
    <source>
        <dbReference type="ARBA" id="ARBA00007100"/>
    </source>
</evidence>
<dbReference type="SUPFAM" id="SSF48452">
    <property type="entry name" value="TPR-like"/>
    <property type="match status" value="1"/>
</dbReference>